<evidence type="ECO:0000313" key="2">
    <source>
        <dbReference type="Proteomes" id="UP000289775"/>
    </source>
</evidence>
<reference evidence="1 2" key="1">
    <citation type="submission" date="2014-12" db="EMBL/GenBank/DDBJ databases">
        <title>Genome sequence of Flavobacterium beibuense RSKm HC5.</title>
        <authorList>
            <person name="Kim J.F."/>
            <person name="Song J.Y."/>
            <person name="Kwak M.-J."/>
            <person name="Lee S.-W."/>
        </authorList>
    </citation>
    <scope>NUCLEOTIDE SEQUENCE [LARGE SCALE GENOMIC DNA]</scope>
    <source>
        <strain evidence="1 2">RSKm HC5</strain>
    </source>
</reference>
<dbReference type="CDD" id="cd19166">
    <property type="entry name" value="HemeO-bac"/>
    <property type="match status" value="1"/>
</dbReference>
<protein>
    <submittedName>
        <fullName evidence="1">Heme oxygenase</fullName>
    </submittedName>
</protein>
<accession>A0A444W9H7</accession>
<sequence>MNNELTATETFLERLRAKTSVAHTNLEQLPVSVSIVNPNVTNDQYVHYLNLMHDVVKQAEEEIFPALTTFVPDINNRNKTSLLENDLKTLGFSKTQFQKPFENTASMSPAFAMGVLYVIEGSSLGGRVILKNIHTSLGHTEEKGASYFAGYGNQTGSKWKSFLNALTAYEAKNNNQQEIIAGAEYAFTTIGRHFS</sequence>
<keyword evidence="2" id="KW-1185">Reference proteome</keyword>
<dbReference type="Pfam" id="PF01126">
    <property type="entry name" value="Heme_oxygenase"/>
    <property type="match status" value="1"/>
</dbReference>
<dbReference type="RefSeq" id="WP_129751430.1">
    <property type="nucleotide sequence ID" value="NZ_JUIW01000007.1"/>
</dbReference>
<dbReference type="EMBL" id="JUIW01000007">
    <property type="protein sequence ID" value="RYJ42537.1"/>
    <property type="molecule type" value="Genomic_DNA"/>
</dbReference>
<dbReference type="InterPro" id="IPR016084">
    <property type="entry name" value="Haem_Oase-like_multi-hlx"/>
</dbReference>
<dbReference type="Proteomes" id="UP000289775">
    <property type="component" value="Unassembled WGS sequence"/>
</dbReference>
<name>A0A444W9H7_9FLAO</name>
<evidence type="ECO:0000313" key="1">
    <source>
        <dbReference type="EMBL" id="RYJ42537.1"/>
    </source>
</evidence>
<dbReference type="Gene3D" id="1.20.910.10">
    <property type="entry name" value="Heme oxygenase-like"/>
    <property type="match status" value="1"/>
</dbReference>
<dbReference type="InterPro" id="IPR016053">
    <property type="entry name" value="Haem_Oase-like"/>
</dbReference>
<proteinExistence type="predicted"/>
<dbReference type="OrthoDB" id="114943at2"/>
<dbReference type="SUPFAM" id="SSF48613">
    <property type="entry name" value="Heme oxygenase-like"/>
    <property type="match status" value="1"/>
</dbReference>
<dbReference type="GO" id="GO:0006788">
    <property type="term" value="P:heme oxidation"/>
    <property type="evidence" value="ECO:0007669"/>
    <property type="project" value="InterPro"/>
</dbReference>
<gene>
    <name evidence="1" type="ORF">NU09_2323</name>
</gene>
<organism evidence="1 2">
    <name type="scientific">Flavobacterium beibuense</name>
    <dbReference type="NCBI Taxonomy" id="657326"/>
    <lineage>
        <taxon>Bacteria</taxon>
        <taxon>Pseudomonadati</taxon>
        <taxon>Bacteroidota</taxon>
        <taxon>Flavobacteriia</taxon>
        <taxon>Flavobacteriales</taxon>
        <taxon>Flavobacteriaceae</taxon>
        <taxon>Flavobacterium</taxon>
    </lineage>
</organism>
<dbReference type="AlphaFoldDB" id="A0A444W9H7"/>
<dbReference type="GO" id="GO:0004392">
    <property type="term" value="F:heme oxygenase (decyclizing) activity"/>
    <property type="evidence" value="ECO:0007669"/>
    <property type="project" value="InterPro"/>
</dbReference>
<comment type="caution">
    <text evidence="1">The sequence shown here is derived from an EMBL/GenBank/DDBJ whole genome shotgun (WGS) entry which is preliminary data.</text>
</comment>